<sequence>MITRRGLIVSGGATLLAGCDAWTGSPLLLDADEAHRYLQRAVVGRGALAAEFRPEQRSPRFRTNGTNNPNTPEYNALAANRFADWRLQVGGMVRQPLSLSLAQLRSMPQRAQITRHDCVEGWSAIGKWQGPRLEEVLRLAGLQDGVRYIVFHCADVFGQRRIPYYESIDLVDAFHPQTILAWSMNDAPLGVGHGAPLRLRVERQLGYKHAKYVMRIEAVASLAGIGRGKGGFWEDIAGYEWYAGI</sequence>
<dbReference type="PANTHER" id="PTHR43032:SF2">
    <property type="entry name" value="BLL0505 PROTEIN"/>
    <property type="match status" value="1"/>
</dbReference>
<organism evidence="2 3">
    <name type="scientific">Sphingomonas kyeonggiensis</name>
    <dbReference type="NCBI Taxonomy" id="1268553"/>
    <lineage>
        <taxon>Bacteria</taxon>
        <taxon>Pseudomonadati</taxon>
        <taxon>Pseudomonadota</taxon>
        <taxon>Alphaproteobacteria</taxon>
        <taxon>Sphingomonadales</taxon>
        <taxon>Sphingomonadaceae</taxon>
        <taxon>Sphingomonas</taxon>
    </lineage>
</organism>
<dbReference type="InterPro" id="IPR000572">
    <property type="entry name" value="OxRdtase_Mopterin-bd_dom"/>
</dbReference>
<keyword evidence="3" id="KW-1185">Reference proteome</keyword>
<dbReference type="EMBL" id="JACHLN010000001">
    <property type="protein sequence ID" value="MBB4837488.1"/>
    <property type="molecule type" value="Genomic_DNA"/>
</dbReference>
<evidence type="ECO:0000259" key="1">
    <source>
        <dbReference type="Pfam" id="PF00174"/>
    </source>
</evidence>
<dbReference type="Gene3D" id="3.90.420.10">
    <property type="entry name" value="Oxidoreductase, molybdopterin-binding domain"/>
    <property type="match status" value="1"/>
</dbReference>
<proteinExistence type="predicted"/>
<dbReference type="Pfam" id="PF00174">
    <property type="entry name" value="Oxidored_molyb"/>
    <property type="match status" value="1"/>
</dbReference>
<gene>
    <name evidence="2" type="ORF">HNP52_000539</name>
</gene>
<accession>A0A7W7JY43</accession>
<reference evidence="2 3" key="1">
    <citation type="submission" date="2020-08" db="EMBL/GenBank/DDBJ databases">
        <title>Functional genomics of gut bacteria from endangered species of beetles.</title>
        <authorList>
            <person name="Carlos-Shanley C."/>
        </authorList>
    </citation>
    <scope>NUCLEOTIDE SEQUENCE [LARGE SCALE GENOMIC DNA]</scope>
    <source>
        <strain evidence="2 3">S00224</strain>
    </source>
</reference>
<evidence type="ECO:0000313" key="2">
    <source>
        <dbReference type="EMBL" id="MBB4837488.1"/>
    </source>
</evidence>
<dbReference type="InterPro" id="IPR036374">
    <property type="entry name" value="OxRdtase_Mopterin-bd_sf"/>
</dbReference>
<dbReference type="PROSITE" id="PS51257">
    <property type="entry name" value="PROKAR_LIPOPROTEIN"/>
    <property type="match status" value="1"/>
</dbReference>
<feature type="domain" description="Oxidoreductase molybdopterin-binding" evidence="1">
    <location>
        <begin position="82"/>
        <end position="219"/>
    </location>
</feature>
<protein>
    <submittedName>
        <fullName evidence="2">DMSO/TMAO reductase YedYZ molybdopterin-dependent catalytic subunit</fullName>
    </submittedName>
</protein>
<dbReference type="PANTHER" id="PTHR43032">
    <property type="entry name" value="PROTEIN-METHIONINE-SULFOXIDE REDUCTASE"/>
    <property type="match status" value="1"/>
</dbReference>
<evidence type="ECO:0000313" key="3">
    <source>
        <dbReference type="Proteomes" id="UP000575241"/>
    </source>
</evidence>
<dbReference type="SUPFAM" id="SSF56524">
    <property type="entry name" value="Oxidoreductase molybdopterin-binding domain"/>
    <property type="match status" value="1"/>
</dbReference>
<comment type="caution">
    <text evidence="2">The sequence shown here is derived from an EMBL/GenBank/DDBJ whole genome shotgun (WGS) entry which is preliminary data.</text>
</comment>
<dbReference type="Proteomes" id="UP000575241">
    <property type="component" value="Unassembled WGS sequence"/>
</dbReference>
<dbReference type="RefSeq" id="WP_184162131.1">
    <property type="nucleotide sequence ID" value="NZ_JACHLN010000001.1"/>
</dbReference>
<dbReference type="AlphaFoldDB" id="A0A7W7JY43"/>
<name>A0A7W7JY43_9SPHN</name>